<keyword evidence="2" id="KW-0479">Metal-binding</keyword>
<comment type="caution">
    <text evidence="8">The sequence shown here is derived from an EMBL/GenBank/DDBJ whole genome shotgun (WGS) entry which is preliminary data.</text>
</comment>
<protein>
    <recommendedName>
        <fullName evidence="7">Xylanolytic transcriptional activator regulatory domain-containing protein</fullName>
    </recommendedName>
</protein>
<dbReference type="PANTHER" id="PTHR47338:SF20">
    <property type="entry name" value="ZN(II)2CYS6 TRANSCRIPTION FACTOR (EUROFUNG)"/>
    <property type="match status" value="1"/>
</dbReference>
<gene>
    <name evidence="8" type="ORF">LHYA1_G002802</name>
</gene>
<dbReference type="InterPro" id="IPR050815">
    <property type="entry name" value="TF_fung"/>
</dbReference>
<dbReference type="InterPro" id="IPR007219">
    <property type="entry name" value="XnlR_reg_dom"/>
</dbReference>
<keyword evidence="5" id="KW-0539">Nucleus</keyword>
<feature type="region of interest" description="Disordered" evidence="6">
    <location>
        <begin position="1"/>
        <end position="35"/>
    </location>
</feature>
<dbReference type="GO" id="GO:0000981">
    <property type="term" value="F:DNA-binding transcription factor activity, RNA polymerase II-specific"/>
    <property type="evidence" value="ECO:0007669"/>
    <property type="project" value="InterPro"/>
</dbReference>
<keyword evidence="4" id="KW-0804">Transcription</keyword>
<keyword evidence="9" id="KW-1185">Reference proteome</keyword>
<comment type="subcellular location">
    <subcellularLocation>
        <location evidence="1">Nucleus</location>
    </subcellularLocation>
</comment>
<evidence type="ECO:0000256" key="6">
    <source>
        <dbReference type="SAM" id="MobiDB-lite"/>
    </source>
</evidence>
<proteinExistence type="predicted"/>
<dbReference type="PANTHER" id="PTHR47338">
    <property type="entry name" value="ZN(II)2CYS6 TRANSCRIPTION FACTOR (EUROFUNG)-RELATED"/>
    <property type="match status" value="1"/>
</dbReference>
<evidence type="ECO:0000313" key="8">
    <source>
        <dbReference type="EMBL" id="TVY28406.1"/>
    </source>
</evidence>
<evidence type="ECO:0000259" key="7">
    <source>
        <dbReference type="Pfam" id="PF04082"/>
    </source>
</evidence>
<dbReference type="RefSeq" id="XP_031007194.1">
    <property type="nucleotide sequence ID" value="XM_031147776.1"/>
</dbReference>
<name>A0A8H8U2S7_9HELO</name>
<dbReference type="GO" id="GO:0008270">
    <property type="term" value="F:zinc ion binding"/>
    <property type="evidence" value="ECO:0007669"/>
    <property type="project" value="InterPro"/>
</dbReference>
<dbReference type="Proteomes" id="UP000431533">
    <property type="component" value="Unassembled WGS sequence"/>
</dbReference>
<evidence type="ECO:0000256" key="3">
    <source>
        <dbReference type="ARBA" id="ARBA00023015"/>
    </source>
</evidence>
<evidence type="ECO:0000256" key="1">
    <source>
        <dbReference type="ARBA" id="ARBA00004123"/>
    </source>
</evidence>
<evidence type="ECO:0000256" key="5">
    <source>
        <dbReference type="ARBA" id="ARBA00023242"/>
    </source>
</evidence>
<dbReference type="CDD" id="cd12148">
    <property type="entry name" value="fungal_TF_MHR"/>
    <property type="match status" value="1"/>
</dbReference>
<evidence type="ECO:0000256" key="2">
    <source>
        <dbReference type="ARBA" id="ARBA00022723"/>
    </source>
</evidence>
<dbReference type="GO" id="GO:0005634">
    <property type="term" value="C:nucleus"/>
    <property type="evidence" value="ECO:0007669"/>
    <property type="project" value="UniProtKB-SubCell"/>
</dbReference>
<sequence length="523" mass="57835">MLAMQCTRLGKPCTYSSPPKPSSNRAEKDSPESLSQRVELLEQLLKNQTQTQSSSSNGNGNVGVNFKPQAGFLIPVAGLPSNASRSHTLFPTTFFLDSKAHRPISADQLLPDLPVPVGIMDVLISSSPLQSLCSTYWSRTHTWLPILSRKRVSEKVDKFNAATDAGLAILLLCMKLVSQLPSELEHPALSALYCLAKGSLSRLEHAGLISLQLLQSAILIAVYEIGHAIYPASYLSISHAARLGIMMGFHCKYAAQLFMDPETWTYREEERRAWWAIVILDRYANLGVHGLPLNVSEPLKGTLLPCTESIWNSGEIGTNQPLFASSFTCTIEVGSFASACQASHVLGLVLRHRDDPNKATTDPHFRLSEARQLHQTLLALSTYVDHEAQDGSMVVAIALCYSARLVLYDMYACNNQFSALGIRMSEEEDMQKASIDGYRNVTREVFNFLDDDGGLVENPFLCHCLYQASAVFAWFIREKGNVEEVAGLRAVVGRLRGIERTWRVAGEYIRHLEADGSLKSLEE</sequence>
<reference evidence="8 9" key="1">
    <citation type="submission" date="2018-05" db="EMBL/GenBank/DDBJ databases">
        <title>Genome sequencing and assembly of the regulated plant pathogen Lachnellula willkommii and related sister species for the development of diagnostic species identification markers.</title>
        <authorList>
            <person name="Giroux E."/>
            <person name="Bilodeau G."/>
        </authorList>
    </citation>
    <scope>NUCLEOTIDE SEQUENCE [LARGE SCALE GENOMIC DNA]</scope>
    <source>
        <strain evidence="8 9">CBS 185.66</strain>
    </source>
</reference>
<dbReference type="GeneID" id="41983000"/>
<feature type="domain" description="Xylanolytic transcriptional activator regulatory" evidence="7">
    <location>
        <begin position="134"/>
        <end position="323"/>
    </location>
</feature>
<dbReference type="OrthoDB" id="3862662at2759"/>
<organism evidence="8 9">
    <name type="scientific">Lachnellula hyalina</name>
    <dbReference type="NCBI Taxonomy" id="1316788"/>
    <lineage>
        <taxon>Eukaryota</taxon>
        <taxon>Fungi</taxon>
        <taxon>Dikarya</taxon>
        <taxon>Ascomycota</taxon>
        <taxon>Pezizomycotina</taxon>
        <taxon>Leotiomycetes</taxon>
        <taxon>Helotiales</taxon>
        <taxon>Lachnaceae</taxon>
        <taxon>Lachnellula</taxon>
    </lineage>
</organism>
<dbReference type="GO" id="GO:0003677">
    <property type="term" value="F:DNA binding"/>
    <property type="evidence" value="ECO:0007669"/>
    <property type="project" value="InterPro"/>
</dbReference>
<accession>A0A8H8U2S7</accession>
<dbReference type="AlphaFoldDB" id="A0A8H8U2S7"/>
<dbReference type="EMBL" id="QGMH01000031">
    <property type="protein sequence ID" value="TVY28406.1"/>
    <property type="molecule type" value="Genomic_DNA"/>
</dbReference>
<evidence type="ECO:0000256" key="4">
    <source>
        <dbReference type="ARBA" id="ARBA00023163"/>
    </source>
</evidence>
<dbReference type="GO" id="GO:0006351">
    <property type="term" value="P:DNA-templated transcription"/>
    <property type="evidence" value="ECO:0007669"/>
    <property type="project" value="InterPro"/>
</dbReference>
<evidence type="ECO:0000313" key="9">
    <source>
        <dbReference type="Proteomes" id="UP000431533"/>
    </source>
</evidence>
<dbReference type="Pfam" id="PF04082">
    <property type="entry name" value="Fungal_trans"/>
    <property type="match status" value="1"/>
</dbReference>
<keyword evidence="3" id="KW-0805">Transcription regulation</keyword>